<protein>
    <submittedName>
        <fullName evidence="5">Uncharacterized protein</fullName>
    </submittedName>
</protein>
<reference evidence="5 6" key="1">
    <citation type="journal article" date="2019" name="Nat. Ecol. Evol.">
        <title>Megaphylogeny resolves global patterns of mushroom evolution.</title>
        <authorList>
            <person name="Varga T."/>
            <person name="Krizsan K."/>
            <person name="Foldi C."/>
            <person name="Dima B."/>
            <person name="Sanchez-Garcia M."/>
            <person name="Sanchez-Ramirez S."/>
            <person name="Szollosi G.J."/>
            <person name="Szarkandi J.G."/>
            <person name="Papp V."/>
            <person name="Albert L."/>
            <person name="Andreopoulos W."/>
            <person name="Angelini C."/>
            <person name="Antonin V."/>
            <person name="Barry K.W."/>
            <person name="Bougher N.L."/>
            <person name="Buchanan P."/>
            <person name="Buyck B."/>
            <person name="Bense V."/>
            <person name="Catcheside P."/>
            <person name="Chovatia M."/>
            <person name="Cooper J."/>
            <person name="Damon W."/>
            <person name="Desjardin D."/>
            <person name="Finy P."/>
            <person name="Geml J."/>
            <person name="Haridas S."/>
            <person name="Hughes K."/>
            <person name="Justo A."/>
            <person name="Karasinski D."/>
            <person name="Kautmanova I."/>
            <person name="Kiss B."/>
            <person name="Kocsube S."/>
            <person name="Kotiranta H."/>
            <person name="LaButti K.M."/>
            <person name="Lechner B.E."/>
            <person name="Liimatainen K."/>
            <person name="Lipzen A."/>
            <person name="Lukacs Z."/>
            <person name="Mihaltcheva S."/>
            <person name="Morgado L.N."/>
            <person name="Niskanen T."/>
            <person name="Noordeloos M.E."/>
            <person name="Ohm R.A."/>
            <person name="Ortiz-Santana B."/>
            <person name="Ovrebo C."/>
            <person name="Racz N."/>
            <person name="Riley R."/>
            <person name="Savchenko A."/>
            <person name="Shiryaev A."/>
            <person name="Soop K."/>
            <person name="Spirin V."/>
            <person name="Szebenyi C."/>
            <person name="Tomsovsky M."/>
            <person name="Tulloss R.E."/>
            <person name="Uehling J."/>
            <person name="Grigoriev I.V."/>
            <person name="Vagvolgyi C."/>
            <person name="Papp T."/>
            <person name="Martin F.M."/>
            <person name="Miettinen O."/>
            <person name="Hibbett D.S."/>
            <person name="Nagy L.G."/>
        </authorList>
    </citation>
    <scope>NUCLEOTIDE SEQUENCE [LARGE SCALE GENOMIC DNA]</scope>
    <source>
        <strain evidence="5 6">CBS 121175</strain>
    </source>
</reference>
<gene>
    <name evidence="5" type="ORF">FA15DRAFT_708991</name>
</gene>
<keyword evidence="1" id="KW-0677">Repeat</keyword>
<dbReference type="InterPro" id="IPR056884">
    <property type="entry name" value="NPHP3-like_N"/>
</dbReference>
<dbReference type="SUPFAM" id="SSF52540">
    <property type="entry name" value="P-loop containing nucleoside triphosphate hydrolases"/>
    <property type="match status" value="1"/>
</dbReference>
<evidence type="ECO:0000313" key="5">
    <source>
        <dbReference type="EMBL" id="TFK19426.1"/>
    </source>
</evidence>
<dbReference type="OrthoDB" id="7464126at2759"/>
<feature type="domain" description="Nephrocystin 3-like N-terminal" evidence="4">
    <location>
        <begin position="99"/>
        <end position="261"/>
    </location>
</feature>
<evidence type="ECO:0000259" key="4">
    <source>
        <dbReference type="Pfam" id="PF24883"/>
    </source>
</evidence>
<dbReference type="Proteomes" id="UP000307440">
    <property type="component" value="Unassembled WGS sequence"/>
</dbReference>
<dbReference type="PANTHER" id="PTHR10039:SF15">
    <property type="entry name" value="NACHT DOMAIN-CONTAINING PROTEIN"/>
    <property type="match status" value="1"/>
</dbReference>
<dbReference type="EMBL" id="ML210341">
    <property type="protein sequence ID" value="TFK19426.1"/>
    <property type="molecule type" value="Genomic_DNA"/>
</dbReference>
<dbReference type="InterPro" id="IPR054471">
    <property type="entry name" value="GPIID_WHD"/>
</dbReference>
<accession>A0A5C3KGV7</accession>
<proteinExistence type="predicted"/>
<dbReference type="Pfam" id="PF22939">
    <property type="entry name" value="WHD_GPIID"/>
    <property type="match status" value="1"/>
</dbReference>
<dbReference type="Pfam" id="PF24883">
    <property type="entry name" value="NPHP3_N"/>
    <property type="match status" value="1"/>
</dbReference>
<evidence type="ECO:0000256" key="2">
    <source>
        <dbReference type="SAM" id="MobiDB-lite"/>
    </source>
</evidence>
<evidence type="ECO:0000313" key="6">
    <source>
        <dbReference type="Proteomes" id="UP000307440"/>
    </source>
</evidence>
<name>A0A5C3KGV7_COPMA</name>
<feature type="domain" description="GPI inositol-deacylase winged helix" evidence="3">
    <location>
        <begin position="374"/>
        <end position="460"/>
    </location>
</feature>
<keyword evidence="6" id="KW-1185">Reference proteome</keyword>
<evidence type="ECO:0000256" key="1">
    <source>
        <dbReference type="ARBA" id="ARBA00022737"/>
    </source>
</evidence>
<dbReference type="AlphaFoldDB" id="A0A5C3KGV7"/>
<evidence type="ECO:0000259" key="3">
    <source>
        <dbReference type="Pfam" id="PF22939"/>
    </source>
</evidence>
<dbReference type="InterPro" id="IPR027417">
    <property type="entry name" value="P-loop_NTPase"/>
</dbReference>
<dbReference type="PANTHER" id="PTHR10039">
    <property type="entry name" value="AMELOGENIN"/>
    <property type="match status" value="1"/>
</dbReference>
<feature type="region of interest" description="Disordered" evidence="2">
    <location>
        <begin position="1"/>
        <end position="24"/>
    </location>
</feature>
<feature type="compositionally biased region" description="Basic residues" evidence="2">
    <location>
        <begin position="1"/>
        <end position="15"/>
    </location>
</feature>
<dbReference type="Gene3D" id="3.40.50.300">
    <property type="entry name" value="P-loop containing nucleotide triphosphate hydrolases"/>
    <property type="match status" value="1"/>
</dbReference>
<organism evidence="5 6">
    <name type="scientific">Coprinopsis marcescibilis</name>
    <name type="common">Agaric fungus</name>
    <name type="synonym">Psathyrella marcescibilis</name>
    <dbReference type="NCBI Taxonomy" id="230819"/>
    <lineage>
        <taxon>Eukaryota</taxon>
        <taxon>Fungi</taxon>
        <taxon>Dikarya</taxon>
        <taxon>Basidiomycota</taxon>
        <taxon>Agaricomycotina</taxon>
        <taxon>Agaricomycetes</taxon>
        <taxon>Agaricomycetidae</taxon>
        <taxon>Agaricales</taxon>
        <taxon>Agaricineae</taxon>
        <taxon>Psathyrellaceae</taxon>
        <taxon>Coprinopsis</taxon>
    </lineage>
</organism>
<sequence length="500" mass="55786">MLQGRVARKPGKHVRPANGGGERSVPALQVLHGAQGVQLIGNSIAVAGGDVVNNIYHYTPGSAATMGVHDALLAKILEYLGELNFRSIFDENLARRTPGTGRGVIDSDWFKKWLMNLLGGIIWGTGMPGAGKTVLACIVIEHVQKLVEESKSNDICLLFAFCRYTERLMVIDILLAILRQLLERHPQVLPYVRPMYERHKRENTRPSEAEVVDLLRKIATSGLFKQTFYILDGLDEAASDIQVDLLEILTSLPVHFFITSRPLDSLKDLVPNARFLTMIASNSDIALLVDQKINRMSVLRNLMKNAKLKAEVVATISSKSSGMFLLATLHLDMLKGCTNESQVRNALEGLPRGVDGMYDKTMDRIKAFPEHEADLAKRVLIWVTFAQRPLTPEELVRAVSVCPDTFTFDDKLEPASIDSILSLCCGLVQVEADTNLWDIPEDPFLVRFAHYSVAEYMVKNLKLHYQDDPHALITSTCIAFLRHYGFHDVSSRGSHDNQEI</sequence>